<dbReference type="EMBL" id="GU196277">
    <property type="protein sequence ID" value="ADA82287.1"/>
    <property type="molecule type" value="Genomic_DNA"/>
</dbReference>
<accession>D2XJA9</accession>
<evidence type="ECO:0000313" key="1">
    <source>
        <dbReference type="EMBL" id="ADA82287.1"/>
    </source>
</evidence>
<name>D2XJA9_9CAUD</name>
<reference evidence="1 2" key="1">
    <citation type="journal article" date="2010" name="Virology">
        <title>A tale of tails: Sialidase is key to success in a model of phage therapy against K1-capsulated Escherichia coli.</title>
        <authorList>
            <person name="Bull J.J."/>
            <person name="Vimr E.R."/>
            <person name="Molineux I.J."/>
        </authorList>
    </citation>
    <scope>NUCLEOTIDE SEQUENCE</scope>
</reference>
<keyword evidence="2" id="KW-1185">Reference proteome</keyword>
<proteinExistence type="predicted"/>
<dbReference type="OrthoDB" id="18233at10239"/>
<dbReference type="RefSeq" id="YP_009168825.1">
    <property type="nucleotide sequence ID" value="NC_027993.1"/>
</dbReference>
<dbReference type="Proteomes" id="UP000001891">
    <property type="component" value="Segment"/>
</dbReference>
<dbReference type="KEGG" id="vg:26040720"/>
<evidence type="ECO:0000313" key="2">
    <source>
        <dbReference type="Proteomes" id="UP000001891"/>
    </source>
</evidence>
<protein>
    <submittedName>
        <fullName evidence="1">Uncharacterized protein</fullName>
    </submittedName>
</protein>
<organism evidence="1 2">
    <name type="scientific">Escherichia phage K1G</name>
    <dbReference type="NCBI Taxonomy" id="698486"/>
    <lineage>
        <taxon>Viruses</taxon>
        <taxon>Duplodnaviria</taxon>
        <taxon>Heunggongvirae</taxon>
        <taxon>Uroviricota</taxon>
        <taxon>Caudoviricetes</taxon>
        <taxon>Sarkviridae</taxon>
        <taxon>Guernseyvirinae</taxon>
        <taxon>Kagunavirus</taxon>
        <taxon>Kagunavirus K1G</taxon>
    </lineage>
</organism>
<sequence length="91" mass="10394">MLTKFQKHILMCARRLTEANGAFTVDGLRRYRLDNYGVNPIKHALDVLERHGEILNKGKFYRATRATPITEKARSIGKVLVPEGNISRDLE</sequence>
<dbReference type="GeneID" id="26040720"/>